<comment type="catalytic activity">
    <reaction evidence="2">
        <text>2 GTP = 3',3'-c-di-GMP + 2 diphosphate</text>
        <dbReference type="Rhea" id="RHEA:24898"/>
        <dbReference type="ChEBI" id="CHEBI:33019"/>
        <dbReference type="ChEBI" id="CHEBI:37565"/>
        <dbReference type="ChEBI" id="CHEBI:58805"/>
        <dbReference type="EC" id="2.7.7.65"/>
    </reaction>
</comment>
<dbReference type="InterPro" id="IPR029787">
    <property type="entry name" value="Nucleotide_cyclase"/>
</dbReference>
<name>A0A1G6AN72_9GAMM</name>
<evidence type="ECO:0000256" key="2">
    <source>
        <dbReference type="ARBA" id="ARBA00034247"/>
    </source>
</evidence>
<dbReference type="Proteomes" id="UP000199626">
    <property type="component" value="Unassembled WGS sequence"/>
</dbReference>
<sequence>MAFVLGLLLKTRAAGRITNGIYLGGSLLLTSMTLDVWDEFLRYPESSQLMSWLESLPMPIGFVVLGLTAHQWYHETQIMQRQMRLRETHLREHRWLDPLTLLYTKPYLEYVLKREISLQRATGQSLTLVGINIKNFDLLNQQLGCAVGDQLLRQLGELLVLLSRPDDTACREHADRFVLVLPHTTMEQAEIIVRTLLNALTEALNKVTEVRLEASLLRVTEPNAAAALRQLNALMQQSSVAPGKQSDYAQLAHH</sequence>
<accession>A0A1G6AN72</accession>
<dbReference type="InterPro" id="IPR043128">
    <property type="entry name" value="Rev_trsase/Diguanyl_cyclase"/>
</dbReference>
<keyword evidence="5" id="KW-1185">Reference proteome</keyword>
<dbReference type="CDD" id="cd01949">
    <property type="entry name" value="GGDEF"/>
    <property type="match status" value="1"/>
</dbReference>
<feature type="domain" description="GGDEF" evidence="3">
    <location>
        <begin position="124"/>
        <end position="252"/>
    </location>
</feature>
<dbReference type="GO" id="GO:0052621">
    <property type="term" value="F:diguanylate cyclase activity"/>
    <property type="evidence" value="ECO:0007669"/>
    <property type="project" value="UniProtKB-EC"/>
</dbReference>
<evidence type="ECO:0000256" key="1">
    <source>
        <dbReference type="ARBA" id="ARBA00012528"/>
    </source>
</evidence>
<dbReference type="Gene3D" id="3.30.70.270">
    <property type="match status" value="1"/>
</dbReference>
<dbReference type="GO" id="GO:0005886">
    <property type="term" value="C:plasma membrane"/>
    <property type="evidence" value="ECO:0007669"/>
    <property type="project" value="TreeGrafter"/>
</dbReference>
<dbReference type="PROSITE" id="PS50887">
    <property type="entry name" value="GGDEF"/>
    <property type="match status" value="1"/>
</dbReference>
<dbReference type="EC" id="2.7.7.65" evidence="1"/>
<dbReference type="PANTHER" id="PTHR45138">
    <property type="entry name" value="REGULATORY COMPONENTS OF SENSORY TRANSDUCTION SYSTEM"/>
    <property type="match status" value="1"/>
</dbReference>
<dbReference type="AlphaFoldDB" id="A0A1G6AN72"/>
<dbReference type="InterPro" id="IPR000160">
    <property type="entry name" value="GGDEF_dom"/>
</dbReference>
<dbReference type="InterPro" id="IPR050469">
    <property type="entry name" value="Diguanylate_Cyclase"/>
</dbReference>
<dbReference type="GO" id="GO:1902201">
    <property type="term" value="P:negative regulation of bacterial-type flagellum-dependent cell motility"/>
    <property type="evidence" value="ECO:0007669"/>
    <property type="project" value="TreeGrafter"/>
</dbReference>
<dbReference type="SMART" id="SM00267">
    <property type="entry name" value="GGDEF"/>
    <property type="match status" value="1"/>
</dbReference>
<protein>
    <recommendedName>
        <fullName evidence="1">diguanylate cyclase</fullName>
        <ecNumber evidence="1">2.7.7.65</ecNumber>
    </recommendedName>
</protein>
<organism evidence="4 5">
    <name type="scientific">Pseudidiomarina indica</name>
    <dbReference type="NCBI Taxonomy" id="1159017"/>
    <lineage>
        <taxon>Bacteria</taxon>
        <taxon>Pseudomonadati</taxon>
        <taxon>Pseudomonadota</taxon>
        <taxon>Gammaproteobacteria</taxon>
        <taxon>Alteromonadales</taxon>
        <taxon>Idiomarinaceae</taxon>
        <taxon>Pseudidiomarina</taxon>
    </lineage>
</organism>
<reference evidence="5" key="1">
    <citation type="submission" date="2016-10" db="EMBL/GenBank/DDBJ databases">
        <authorList>
            <person name="Varghese N."/>
            <person name="Submissions S."/>
        </authorList>
    </citation>
    <scope>NUCLEOTIDE SEQUENCE [LARGE SCALE GENOMIC DNA]</scope>
    <source>
        <strain evidence="5">CGMCC 1.10824</strain>
    </source>
</reference>
<dbReference type="EMBL" id="FMXN01000002">
    <property type="protein sequence ID" value="SDB09844.1"/>
    <property type="molecule type" value="Genomic_DNA"/>
</dbReference>
<dbReference type="PANTHER" id="PTHR45138:SF9">
    <property type="entry name" value="DIGUANYLATE CYCLASE DGCM-RELATED"/>
    <property type="match status" value="1"/>
</dbReference>
<dbReference type="NCBIfam" id="TIGR00254">
    <property type="entry name" value="GGDEF"/>
    <property type="match status" value="1"/>
</dbReference>
<dbReference type="Pfam" id="PF00990">
    <property type="entry name" value="GGDEF"/>
    <property type="match status" value="1"/>
</dbReference>
<evidence type="ECO:0000259" key="3">
    <source>
        <dbReference type="PROSITE" id="PS50887"/>
    </source>
</evidence>
<evidence type="ECO:0000313" key="5">
    <source>
        <dbReference type="Proteomes" id="UP000199626"/>
    </source>
</evidence>
<evidence type="ECO:0000313" key="4">
    <source>
        <dbReference type="EMBL" id="SDB09844.1"/>
    </source>
</evidence>
<proteinExistence type="predicted"/>
<dbReference type="STRING" id="1159017.SAMN02927930_00358"/>
<dbReference type="GO" id="GO:0043709">
    <property type="term" value="P:cell adhesion involved in single-species biofilm formation"/>
    <property type="evidence" value="ECO:0007669"/>
    <property type="project" value="TreeGrafter"/>
</dbReference>
<gene>
    <name evidence="4" type="ORF">SAMN02927930_00358</name>
</gene>
<dbReference type="SUPFAM" id="SSF55073">
    <property type="entry name" value="Nucleotide cyclase"/>
    <property type="match status" value="1"/>
</dbReference>